<accession>A0A1C3NAP0</accession>
<dbReference type="InterPro" id="IPR033175">
    <property type="entry name" value="PSD-A"/>
</dbReference>
<keyword evidence="2" id="KW-0444">Lipid biosynthesis</keyword>
<reference evidence="12" key="1">
    <citation type="submission" date="2016-06" db="EMBL/GenBank/DDBJ databases">
        <authorList>
            <person name="Varghese N."/>
        </authorList>
    </citation>
    <scope>NUCLEOTIDE SEQUENCE [LARGE SCALE GENOMIC DNA]</scope>
    <source>
        <strain evidence="12">DSM 45344</strain>
    </source>
</reference>
<organism evidence="11 12">
    <name type="scientific">Micromonospora krabiensis</name>
    <dbReference type="NCBI Taxonomy" id="307121"/>
    <lineage>
        <taxon>Bacteria</taxon>
        <taxon>Bacillati</taxon>
        <taxon>Actinomycetota</taxon>
        <taxon>Actinomycetes</taxon>
        <taxon>Micromonosporales</taxon>
        <taxon>Micromonosporaceae</taxon>
        <taxon>Micromonospora</taxon>
    </lineage>
</organism>
<sequence length="417" mass="43329">MTQSPAVPTPGRPGPVRIGERAARTLVTELARLNDPKAALLVGADPQSAVLAAAIEALLPGDRLTVVPADGSSAAALREHVTALGRWVADRVRVVDSLAEAEAAEVVIAGEPLLGTAEETRTAIEGLTKFLADGAVLSVATAATPGRTAGAAAELGRQGALYGVATDLVVRNTPPVRLHRLRFTPASPAAADRLAPAHRPSSVPLTRTMHIDSNGVAAAGISLGLAALARLARPKSKLWLLPALAAGPVAAFFRDPERDIPEDPSAVVAAADGQVLSVQRLHDERFGDGEWLRIAVFLSVLDVHVNRAPVAGKVVDYFVADGGFVNAMKPDAEHNVAAYTVLDTARGTVVVAQRTGLIARRIVQRAPIGALLAKGERFGLIRFGSRTDVYLPAEAAEPLVGPGDKVVGGSTVIARWS</sequence>
<dbReference type="STRING" id="307121.GA0070620_5244"/>
<dbReference type="Pfam" id="PF02666">
    <property type="entry name" value="PS_Dcarbxylase"/>
    <property type="match status" value="1"/>
</dbReference>
<keyword evidence="9" id="KW-1208">Phospholipid metabolism</keyword>
<evidence type="ECO:0000256" key="3">
    <source>
        <dbReference type="ARBA" id="ARBA00022793"/>
    </source>
</evidence>
<dbReference type="GO" id="GO:0008654">
    <property type="term" value="P:phospholipid biosynthetic process"/>
    <property type="evidence" value="ECO:0007669"/>
    <property type="project" value="UniProtKB-KW"/>
</dbReference>
<dbReference type="PANTHER" id="PTHR35809:SF1">
    <property type="entry name" value="ARCHAETIDYLSERINE DECARBOXYLASE PROENZYME-RELATED"/>
    <property type="match status" value="1"/>
</dbReference>
<dbReference type="OrthoDB" id="9790893at2"/>
<protein>
    <submittedName>
        <fullName evidence="11">Phosphatidylserine decarboxylase</fullName>
    </submittedName>
</protein>
<evidence type="ECO:0000256" key="8">
    <source>
        <dbReference type="ARBA" id="ARBA00023239"/>
    </source>
</evidence>
<evidence type="ECO:0000256" key="10">
    <source>
        <dbReference type="ARBA" id="ARBA00023317"/>
    </source>
</evidence>
<dbReference type="EMBL" id="LT598496">
    <property type="protein sequence ID" value="SBV29664.1"/>
    <property type="molecule type" value="Genomic_DNA"/>
</dbReference>
<keyword evidence="5" id="KW-0472">Membrane</keyword>
<evidence type="ECO:0000256" key="9">
    <source>
        <dbReference type="ARBA" id="ARBA00023264"/>
    </source>
</evidence>
<evidence type="ECO:0000256" key="5">
    <source>
        <dbReference type="ARBA" id="ARBA00023136"/>
    </source>
</evidence>
<keyword evidence="12" id="KW-1185">Reference proteome</keyword>
<dbReference type="AlphaFoldDB" id="A0A1C3NAP0"/>
<evidence type="ECO:0000256" key="4">
    <source>
        <dbReference type="ARBA" id="ARBA00023098"/>
    </source>
</evidence>
<keyword evidence="4" id="KW-0443">Lipid metabolism</keyword>
<dbReference type="PANTHER" id="PTHR35809">
    <property type="entry name" value="ARCHAETIDYLSERINE DECARBOXYLASE PROENZYME-RELATED"/>
    <property type="match status" value="1"/>
</dbReference>
<dbReference type="RefSeq" id="WP_091595111.1">
    <property type="nucleotide sequence ID" value="NZ_JBHRWG010000002.1"/>
</dbReference>
<dbReference type="PATRIC" id="fig|307121.4.peg.5348"/>
<keyword evidence="10" id="KW-0670">Pyruvate</keyword>
<dbReference type="Proteomes" id="UP000199393">
    <property type="component" value="Chromosome I"/>
</dbReference>
<keyword evidence="8" id="KW-0456">Lyase</keyword>
<evidence type="ECO:0000256" key="1">
    <source>
        <dbReference type="ARBA" id="ARBA00022475"/>
    </source>
</evidence>
<evidence type="ECO:0000313" key="12">
    <source>
        <dbReference type="Proteomes" id="UP000199393"/>
    </source>
</evidence>
<keyword evidence="7" id="KW-0594">Phospholipid biosynthesis</keyword>
<keyword evidence="1" id="KW-1003">Cell membrane</keyword>
<gene>
    <name evidence="11" type="ORF">GA0070620_5244</name>
</gene>
<keyword evidence="3" id="KW-0210">Decarboxylase</keyword>
<evidence type="ECO:0000256" key="7">
    <source>
        <dbReference type="ARBA" id="ARBA00023209"/>
    </source>
</evidence>
<dbReference type="GO" id="GO:0004609">
    <property type="term" value="F:phosphatidylserine decarboxylase activity"/>
    <property type="evidence" value="ECO:0007669"/>
    <property type="project" value="InterPro"/>
</dbReference>
<keyword evidence="6" id="KW-0865">Zymogen</keyword>
<proteinExistence type="predicted"/>
<evidence type="ECO:0000256" key="2">
    <source>
        <dbReference type="ARBA" id="ARBA00022516"/>
    </source>
</evidence>
<evidence type="ECO:0000313" key="11">
    <source>
        <dbReference type="EMBL" id="SBV29664.1"/>
    </source>
</evidence>
<name>A0A1C3NAP0_9ACTN</name>
<dbReference type="InterPro" id="IPR003817">
    <property type="entry name" value="PS_Dcarbxylase"/>
</dbReference>
<evidence type="ECO:0000256" key="6">
    <source>
        <dbReference type="ARBA" id="ARBA00023145"/>
    </source>
</evidence>